<dbReference type="Proteomes" id="UP000606786">
    <property type="component" value="Unassembled WGS sequence"/>
</dbReference>
<name>A0A811UXI6_CERCA</name>
<evidence type="ECO:0000313" key="1">
    <source>
        <dbReference type="EMBL" id="CAD7002366.1"/>
    </source>
</evidence>
<protein>
    <submittedName>
        <fullName evidence="1">(Mediterranean fruit fly) hypothetical protein</fullName>
    </submittedName>
</protein>
<sequence length="119" mass="13248">MTLWGAKCSLRIASMAGMPSTLRSSSTNALLLHAFFCFCFWDSFNFLCAYVCIYIQVVSVNCLGVYVSTVMLLGSGWRVMPWPVKCFHCLLALPFLCSSTNNNSFICNGASEIVKCFRL</sequence>
<proteinExistence type="predicted"/>
<evidence type="ECO:0000313" key="2">
    <source>
        <dbReference type="Proteomes" id="UP000606786"/>
    </source>
</evidence>
<dbReference type="EMBL" id="CAJHJT010000034">
    <property type="protein sequence ID" value="CAD7002366.1"/>
    <property type="molecule type" value="Genomic_DNA"/>
</dbReference>
<accession>A0A811UXI6</accession>
<gene>
    <name evidence="1" type="ORF">CCAP1982_LOCUS10860</name>
</gene>
<keyword evidence="2" id="KW-1185">Reference proteome</keyword>
<dbReference type="AlphaFoldDB" id="A0A811UXI6"/>
<reference evidence="1" key="1">
    <citation type="submission" date="2020-11" db="EMBL/GenBank/DDBJ databases">
        <authorList>
            <person name="Whitehead M."/>
        </authorList>
    </citation>
    <scope>NUCLEOTIDE SEQUENCE</scope>
    <source>
        <strain evidence="1">EGII</strain>
    </source>
</reference>
<comment type="caution">
    <text evidence="1">The sequence shown here is derived from an EMBL/GenBank/DDBJ whole genome shotgun (WGS) entry which is preliminary data.</text>
</comment>
<organism evidence="1 2">
    <name type="scientific">Ceratitis capitata</name>
    <name type="common">Mediterranean fruit fly</name>
    <name type="synonym">Tephritis capitata</name>
    <dbReference type="NCBI Taxonomy" id="7213"/>
    <lineage>
        <taxon>Eukaryota</taxon>
        <taxon>Metazoa</taxon>
        <taxon>Ecdysozoa</taxon>
        <taxon>Arthropoda</taxon>
        <taxon>Hexapoda</taxon>
        <taxon>Insecta</taxon>
        <taxon>Pterygota</taxon>
        <taxon>Neoptera</taxon>
        <taxon>Endopterygota</taxon>
        <taxon>Diptera</taxon>
        <taxon>Brachycera</taxon>
        <taxon>Muscomorpha</taxon>
        <taxon>Tephritoidea</taxon>
        <taxon>Tephritidae</taxon>
        <taxon>Ceratitis</taxon>
        <taxon>Ceratitis</taxon>
    </lineage>
</organism>